<comment type="cofactor">
    <cofactor evidence="1 9">
        <name>heme</name>
        <dbReference type="ChEBI" id="CHEBI:30413"/>
    </cofactor>
</comment>
<dbReference type="InterPro" id="IPR050364">
    <property type="entry name" value="Cytochrome_P450_fung"/>
</dbReference>
<evidence type="ECO:0000256" key="4">
    <source>
        <dbReference type="ARBA" id="ARBA00022617"/>
    </source>
</evidence>
<evidence type="ECO:0000256" key="6">
    <source>
        <dbReference type="ARBA" id="ARBA00023002"/>
    </source>
</evidence>
<keyword evidence="8" id="KW-0503">Monooxygenase</keyword>
<keyword evidence="10" id="KW-1133">Transmembrane helix</keyword>
<dbReference type="GO" id="GO:0020037">
    <property type="term" value="F:heme binding"/>
    <property type="evidence" value="ECO:0007669"/>
    <property type="project" value="InterPro"/>
</dbReference>
<evidence type="ECO:0000313" key="12">
    <source>
        <dbReference type="Proteomes" id="UP000663840"/>
    </source>
</evidence>
<comment type="caution">
    <text evidence="11">The sequence shown here is derived from an EMBL/GenBank/DDBJ whole genome shotgun (WGS) entry which is preliminary data.</text>
</comment>
<evidence type="ECO:0000256" key="7">
    <source>
        <dbReference type="ARBA" id="ARBA00023004"/>
    </source>
</evidence>
<dbReference type="InterPro" id="IPR036396">
    <property type="entry name" value="Cyt_P450_sf"/>
</dbReference>
<dbReference type="Proteomes" id="UP000663840">
    <property type="component" value="Unassembled WGS sequence"/>
</dbReference>
<evidence type="ECO:0008006" key="13">
    <source>
        <dbReference type="Google" id="ProtNLM"/>
    </source>
</evidence>
<protein>
    <recommendedName>
        <fullName evidence="13">O-methylsterigmatocystin oxidoreductase</fullName>
    </recommendedName>
</protein>
<feature type="transmembrane region" description="Helical" evidence="10">
    <location>
        <begin position="6"/>
        <end position="27"/>
    </location>
</feature>
<dbReference type="PANTHER" id="PTHR46300">
    <property type="entry name" value="P450, PUTATIVE (EUROFUNG)-RELATED-RELATED"/>
    <property type="match status" value="1"/>
</dbReference>
<dbReference type="PRINTS" id="PR00463">
    <property type="entry name" value="EP450I"/>
</dbReference>
<dbReference type="InterPro" id="IPR017972">
    <property type="entry name" value="Cyt_P450_CS"/>
</dbReference>
<accession>A0A8H3GK05</accession>
<proteinExistence type="inferred from homology"/>
<keyword evidence="7 9" id="KW-0408">Iron</keyword>
<dbReference type="InterPro" id="IPR001128">
    <property type="entry name" value="Cyt_P450"/>
</dbReference>
<dbReference type="SUPFAM" id="SSF48264">
    <property type="entry name" value="Cytochrome P450"/>
    <property type="match status" value="2"/>
</dbReference>
<evidence type="ECO:0000256" key="3">
    <source>
        <dbReference type="ARBA" id="ARBA00010617"/>
    </source>
</evidence>
<feature type="binding site" description="axial binding residue" evidence="9">
    <location>
        <position position="442"/>
    </location>
    <ligand>
        <name>heme</name>
        <dbReference type="ChEBI" id="CHEBI:30413"/>
    </ligand>
    <ligandPart>
        <name>Fe</name>
        <dbReference type="ChEBI" id="CHEBI:18248"/>
    </ligandPart>
</feature>
<dbReference type="GO" id="GO:0016705">
    <property type="term" value="F:oxidoreductase activity, acting on paired donors, with incorporation or reduction of molecular oxygen"/>
    <property type="evidence" value="ECO:0007669"/>
    <property type="project" value="InterPro"/>
</dbReference>
<keyword evidence="6" id="KW-0560">Oxidoreductase</keyword>
<keyword evidence="5 9" id="KW-0479">Metal-binding</keyword>
<dbReference type="GO" id="GO:0004497">
    <property type="term" value="F:monooxygenase activity"/>
    <property type="evidence" value="ECO:0007669"/>
    <property type="project" value="UniProtKB-KW"/>
</dbReference>
<dbReference type="Gene3D" id="1.10.630.10">
    <property type="entry name" value="Cytochrome P450"/>
    <property type="match status" value="2"/>
</dbReference>
<evidence type="ECO:0000256" key="1">
    <source>
        <dbReference type="ARBA" id="ARBA00001971"/>
    </source>
</evidence>
<dbReference type="GO" id="GO:0005506">
    <property type="term" value="F:iron ion binding"/>
    <property type="evidence" value="ECO:0007669"/>
    <property type="project" value="InterPro"/>
</dbReference>
<reference evidence="11" key="1">
    <citation type="submission" date="2021-01" db="EMBL/GenBank/DDBJ databases">
        <authorList>
            <person name="Kaushik A."/>
        </authorList>
    </citation>
    <scope>NUCLEOTIDE SEQUENCE</scope>
    <source>
        <strain evidence="11">AG1-1A</strain>
    </source>
</reference>
<keyword evidence="10" id="KW-0812">Transmembrane</keyword>
<evidence type="ECO:0000256" key="10">
    <source>
        <dbReference type="SAM" id="Phobius"/>
    </source>
</evidence>
<dbReference type="EMBL" id="CAJMWR010003019">
    <property type="protein sequence ID" value="CAE6452598.1"/>
    <property type="molecule type" value="Genomic_DNA"/>
</dbReference>
<evidence type="ECO:0000256" key="8">
    <source>
        <dbReference type="ARBA" id="ARBA00023033"/>
    </source>
</evidence>
<comment type="similarity">
    <text evidence="3">Belongs to the cytochrome P450 family.</text>
</comment>
<evidence type="ECO:0000256" key="9">
    <source>
        <dbReference type="PIRSR" id="PIRSR602401-1"/>
    </source>
</evidence>
<comment type="pathway">
    <text evidence="2">Secondary metabolite biosynthesis.</text>
</comment>
<dbReference type="PROSITE" id="PS00086">
    <property type="entry name" value="CYTOCHROME_P450"/>
    <property type="match status" value="2"/>
</dbReference>
<dbReference type="InterPro" id="IPR002401">
    <property type="entry name" value="Cyt_P450_E_grp-I"/>
</dbReference>
<name>A0A8H3GK05_9AGAM</name>
<evidence type="ECO:0000313" key="11">
    <source>
        <dbReference type="EMBL" id="CAE6452598.1"/>
    </source>
</evidence>
<dbReference type="AlphaFoldDB" id="A0A8H3GK05"/>
<dbReference type="Pfam" id="PF00067">
    <property type="entry name" value="p450"/>
    <property type="match status" value="2"/>
</dbReference>
<dbReference type="CDD" id="cd11065">
    <property type="entry name" value="CYP64-like"/>
    <property type="match status" value="2"/>
</dbReference>
<dbReference type="PANTHER" id="PTHR46300:SF7">
    <property type="entry name" value="P450, PUTATIVE (EUROFUNG)-RELATED"/>
    <property type="match status" value="1"/>
</dbReference>
<keyword evidence="10" id="KW-0472">Membrane</keyword>
<organism evidence="11 12">
    <name type="scientific">Rhizoctonia solani</name>
    <dbReference type="NCBI Taxonomy" id="456999"/>
    <lineage>
        <taxon>Eukaryota</taxon>
        <taxon>Fungi</taxon>
        <taxon>Dikarya</taxon>
        <taxon>Basidiomycota</taxon>
        <taxon>Agaricomycotina</taxon>
        <taxon>Agaricomycetes</taxon>
        <taxon>Cantharellales</taxon>
        <taxon>Ceratobasidiaceae</taxon>
        <taxon>Rhizoctonia</taxon>
    </lineage>
</organism>
<evidence type="ECO:0000256" key="2">
    <source>
        <dbReference type="ARBA" id="ARBA00005179"/>
    </source>
</evidence>
<gene>
    <name evidence="11" type="ORF">RDB_LOCUS92250</name>
</gene>
<keyword evidence="4 9" id="KW-0349">Heme</keyword>
<sequence length="927" mass="105296">MQTETSVSHSAIGFAAVAALIGTWALVDTYKKSRQLPLPPGPPEKSWISGNALDMPQSHLWLKFTDWAKRYGDITHVRVHTNHIVLLSSYDAVVDLFDKRGSIYSHRSERVMMAMMGWQHVMSSEPYGDRWRAYRRQANSGFNKKAVVKYQDGQTRDVHVFLQRLLSDSENFISQIKWLAGSIIMRTTYGYKVLETNDPHITIADDALASLELTGVAGNYIVDSYPFLRHLPTWLPGMNFKKQAEEWSKYPARMAQEPFDWTKQQMRTGQAVPSFLSGLLEQNKDGPSGEDVIKWTSASMYSAGAHTTVGTISNFLLAMILYPDVLRKAREEVDRVVGTERLPLISDRADLPYIESVLLETLRWYPVAPLAIPHRILQDDEYRGYRIPAGSTLISNIYAITRDERIYPDPENFIPERFDANQPGPSPPNPRDFVFGIGRRICPGNHIADASVWLAIANLVATMDISKACDSNVKALGVATATLAGAWAIAAAYRHQRRLPLPPGPPEKSWMAGSADDIPTLFKWIKFTERYNTLDLFETRGQIYSDRPVRSMPFLMGWRDIASFRDNDSHFKTFRRHTSIGFSKKAVADYHDSLTKEVHILLQRLLRKSSDLNLELNRFAASFIMKVTYGYSIIGSNDPYILASDEAFRSLIPAVTESYLVDSYPIIQYLPSWLPGMGFKRMAQEARKYPTKMAREPFEWTKEQIHRGNAAPSLVRRLLEENEDGEIGEEAIMWTAGSMYAGGAHTTVTAMNNFIAAMMLHPNIASKAREEIDRVIGTERLPAISDRVDLPYLECVLSETLRWQPPASMEVSHRARQEDEYRGYRIPANSTIKYNMYAITRDERMFPDAENFIPERFDKSNLGPKPLEPRDFLFGVGRRVCPGQFVVDASLFLLMANIIATMDIRKPRDDNGNEFEPEIKRSGYPIK</sequence>
<evidence type="ECO:0000256" key="5">
    <source>
        <dbReference type="ARBA" id="ARBA00022723"/>
    </source>
</evidence>